<name>A0A423WNZ1_CYTCH</name>
<comment type="caution">
    <text evidence="1">The sequence shown here is derived from an EMBL/GenBank/DDBJ whole genome shotgun (WGS) entry which is preliminary data.</text>
</comment>
<dbReference type="OrthoDB" id="10550690at2759"/>
<protein>
    <submittedName>
        <fullName evidence="1">Uncharacterized protein</fullName>
    </submittedName>
</protein>
<proteinExistence type="predicted"/>
<accession>A0A423WNZ1</accession>
<evidence type="ECO:0000313" key="2">
    <source>
        <dbReference type="Proteomes" id="UP000284375"/>
    </source>
</evidence>
<gene>
    <name evidence="1" type="ORF">VSDG_00235</name>
</gene>
<keyword evidence="2" id="KW-1185">Reference proteome</keyword>
<organism evidence="1 2">
    <name type="scientific">Cytospora chrysosperma</name>
    <name type="common">Cytospora canker fungus</name>
    <name type="synonym">Sphaeria chrysosperma</name>
    <dbReference type="NCBI Taxonomy" id="252740"/>
    <lineage>
        <taxon>Eukaryota</taxon>
        <taxon>Fungi</taxon>
        <taxon>Dikarya</taxon>
        <taxon>Ascomycota</taxon>
        <taxon>Pezizomycotina</taxon>
        <taxon>Sordariomycetes</taxon>
        <taxon>Sordariomycetidae</taxon>
        <taxon>Diaporthales</taxon>
        <taxon>Cytosporaceae</taxon>
        <taxon>Cytospora</taxon>
    </lineage>
</organism>
<dbReference type="AlphaFoldDB" id="A0A423WNZ1"/>
<dbReference type="Proteomes" id="UP000284375">
    <property type="component" value="Unassembled WGS sequence"/>
</dbReference>
<reference evidence="1 2" key="1">
    <citation type="submission" date="2015-09" db="EMBL/GenBank/DDBJ databases">
        <title>Host preference determinants of Valsa canker pathogens revealed by comparative genomics.</title>
        <authorList>
            <person name="Yin Z."/>
            <person name="Huang L."/>
        </authorList>
    </citation>
    <scope>NUCLEOTIDE SEQUENCE [LARGE SCALE GENOMIC DNA]</scope>
    <source>
        <strain evidence="1 2">YSFL</strain>
    </source>
</reference>
<evidence type="ECO:0000313" key="1">
    <source>
        <dbReference type="EMBL" id="ROW05133.1"/>
    </source>
</evidence>
<sequence>MIYTSDYLRGAYNDLIWNAACSFAGVDILTFDAHHKPGRLYPLDHKYAGHELSTKKLTGGCKKDASKPRYLCYHVDQKTGEQCKRHYGRPDSVKEHFLSRHKGAIWDLSRVKRRRLMTESEMELDEQVAISNDPRAATKLAGMRERAAAQRAKTAGVFEAVCMVCNGVLGTNNIKKHVERELERTFGPGKVPYHQSMWYKRPLSGQ</sequence>
<dbReference type="EMBL" id="LJZO01000001">
    <property type="protein sequence ID" value="ROW05133.1"/>
    <property type="molecule type" value="Genomic_DNA"/>
</dbReference>